<feature type="domain" description="Tyrosine specific protein phosphatases" evidence="4">
    <location>
        <begin position="1136"/>
        <end position="1203"/>
    </location>
</feature>
<reference evidence="6" key="1">
    <citation type="submission" date="2011-07" db="EMBL/GenBank/DDBJ databases">
        <authorList>
            <consortium name="Caenorhabditis brenneri Sequencing and Analysis Consortium"/>
            <person name="Wilson R.K."/>
        </authorList>
    </citation>
    <scope>NUCLEOTIDE SEQUENCE [LARGE SCALE GENOMIC DNA]</scope>
    <source>
        <strain evidence="6">PB2801</strain>
    </source>
</reference>
<name>G0N669_CAEBE</name>
<dbReference type="InterPro" id="IPR000242">
    <property type="entry name" value="PTP_cat"/>
</dbReference>
<dbReference type="InParanoid" id="G0N669"/>
<dbReference type="SMART" id="SM00194">
    <property type="entry name" value="PTPc"/>
    <property type="match status" value="1"/>
</dbReference>
<dbReference type="InterPro" id="IPR029021">
    <property type="entry name" value="Prot-tyrosine_phosphatase-like"/>
</dbReference>
<evidence type="ECO:0000259" key="4">
    <source>
        <dbReference type="PROSITE" id="PS50056"/>
    </source>
</evidence>
<dbReference type="OrthoDB" id="5840721at2759"/>
<dbReference type="PANTHER" id="PTHR32525:SF3">
    <property type="entry name" value="DOMAIN OF UNKNOWN FUNCTION WSN DOMAIN-CONTAINING PROTEIN-RELATED"/>
    <property type="match status" value="1"/>
</dbReference>
<dbReference type="Proteomes" id="UP000008068">
    <property type="component" value="Unassembled WGS sequence"/>
</dbReference>
<protein>
    <recommendedName>
        <fullName evidence="7">Tyrosine-protein phosphatase domain-containing protein</fullName>
    </recommendedName>
</protein>
<feature type="compositionally biased region" description="Basic and acidic residues" evidence="1">
    <location>
        <begin position="1343"/>
        <end position="1354"/>
    </location>
</feature>
<keyword evidence="6" id="KW-1185">Reference proteome</keyword>
<dbReference type="EMBL" id="GL379842">
    <property type="protein sequence ID" value="EGT53554.1"/>
    <property type="molecule type" value="Genomic_DNA"/>
</dbReference>
<proteinExistence type="predicted"/>
<dbReference type="InterPro" id="IPR000387">
    <property type="entry name" value="Tyr_Pase_dom"/>
</dbReference>
<evidence type="ECO:0000256" key="2">
    <source>
        <dbReference type="SAM" id="Phobius"/>
    </source>
</evidence>
<dbReference type="GO" id="GO:0004725">
    <property type="term" value="F:protein tyrosine phosphatase activity"/>
    <property type="evidence" value="ECO:0007669"/>
    <property type="project" value="InterPro"/>
</dbReference>
<feature type="domain" description="Tyrosine-protein phosphatase" evidence="3">
    <location>
        <begin position="971"/>
        <end position="1212"/>
    </location>
</feature>
<keyword evidence="2" id="KW-0472">Membrane</keyword>
<dbReference type="InterPro" id="IPR003595">
    <property type="entry name" value="Tyr_Pase_cat"/>
</dbReference>
<dbReference type="SUPFAM" id="SSF52799">
    <property type="entry name" value="(Phosphotyrosine protein) phosphatases II"/>
    <property type="match status" value="1"/>
</dbReference>
<evidence type="ECO:0000256" key="1">
    <source>
        <dbReference type="SAM" id="MobiDB-lite"/>
    </source>
</evidence>
<feature type="region of interest" description="Disordered" evidence="1">
    <location>
        <begin position="693"/>
        <end position="717"/>
    </location>
</feature>
<evidence type="ECO:0000313" key="5">
    <source>
        <dbReference type="EMBL" id="EGT53554.1"/>
    </source>
</evidence>
<feature type="compositionally biased region" description="Low complexity" evidence="1">
    <location>
        <begin position="804"/>
        <end position="814"/>
    </location>
</feature>
<feature type="compositionally biased region" description="Low complexity" evidence="1">
    <location>
        <begin position="879"/>
        <end position="893"/>
    </location>
</feature>
<feature type="compositionally biased region" description="Polar residues" evidence="1">
    <location>
        <begin position="696"/>
        <end position="717"/>
    </location>
</feature>
<dbReference type="PROSITE" id="PS50056">
    <property type="entry name" value="TYR_PHOSPHATASE_2"/>
    <property type="match status" value="1"/>
</dbReference>
<organism evidence="6">
    <name type="scientific">Caenorhabditis brenneri</name>
    <name type="common">Nematode worm</name>
    <dbReference type="NCBI Taxonomy" id="135651"/>
    <lineage>
        <taxon>Eukaryota</taxon>
        <taxon>Metazoa</taxon>
        <taxon>Ecdysozoa</taxon>
        <taxon>Nematoda</taxon>
        <taxon>Chromadorea</taxon>
        <taxon>Rhabditida</taxon>
        <taxon>Rhabditina</taxon>
        <taxon>Rhabditomorpha</taxon>
        <taxon>Rhabditoidea</taxon>
        <taxon>Rhabditidae</taxon>
        <taxon>Peloderinae</taxon>
        <taxon>Caenorhabditis</taxon>
    </lineage>
</organism>
<feature type="compositionally biased region" description="Basic and acidic residues" evidence="1">
    <location>
        <begin position="1326"/>
        <end position="1335"/>
    </location>
</feature>
<dbReference type="eggNOG" id="ENOG502QQEE">
    <property type="taxonomic scope" value="Eukaryota"/>
</dbReference>
<feature type="compositionally biased region" description="Polar residues" evidence="1">
    <location>
        <begin position="1355"/>
        <end position="1367"/>
    </location>
</feature>
<accession>G0N669</accession>
<dbReference type="PANTHER" id="PTHR32525">
    <property type="entry name" value="PROTEIN-TYROSINE-PHOSPHATASE"/>
    <property type="match status" value="1"/>
</dbReference>
<dbReference type="SMART" id="SM00404">
    <property type="entry name" value="PTPc_motif"/>
    <property type="match status" value="1"/>
</dbReference>
<feature type="region of interest" description="Disordered" evidence="1">
    <location>
        <begin position="756"/>
        <end position="913"/>
    </location>
</feature>
<feature type="compositionally biased region" description="Basic and acidic residues" evidence="1">
    <location>
        <begin position="1294"/>
        <end position="1319"/>
    </location>
</feature>
<dbReference type="Gene3D" id="3.90.190.10">
    <property type="entry name" value="Protein tyrosine phosphatase superfamily"/>
    <property type="match status" value="1"/>
</dbReference>
<gene>
    <name evidence="5" type="ORF">CAEBREN_20652</name>
</gene>
<feature type="compositionally biased region" description="Basic residues" evidence="1">
    <location>
        <begin position="1276"/>
        <end position="1288"/>
    </location>
</feature>
<evidence type="ECO:0008006" key="7">
    <source>
        <dbReference type="Google" id="ProtNLM"/>
    </source>
</evidence>
<dbReference type="HOGENOM" id="CLU_003777_0_0_1"/>
<evidence type="ECO:0000313" key="6">
    <source>
        <dbReference type="Proteomes" id="UP000008068"/>
    </source>
</evidence>
<feature type="compositionally biased region" description="Pro residues" evidence="1">
    <location>
        <begin position="844"/>
        <end position="853"/>
    </location>
</feature>
<keyword evidence="2" id="KW-1133">Transmembrane helix</keyword>
<feature type="region of interest" description="Disordered" evidence="1">
    <location>
        <begin position="1268"/>
        <end position="1391"/>
    </location>
</feature>
<keyword evidence="2" id="KW-0812">Transmembrane</keyword>
<dbReference type="Pfam" id="PF00102">
    <property type="entry name" value="Y_phosphatase"/>
    <property type="match status" value="1"/>
</dbReference>
<feature type="compositionally biased region" description="Polar residues" evidence="1">
    <location>
        <begin position="764"/>
        <end position="782"/>
    </location>
</feature>
<sequence>MGSLTVEDVTNLKPDSIEKVLNALGQNSKTTPDKGVGELEKRLISLEKIRDISKKLENLKEIPGQKEYATSLASVGKLPGHKTSLSTSKDEVVTMNNALNTLKTLTEQKNDAAAIRNFVTVFQRLTVLESLAGSFDDIKNDVDEARKILKHSDFIGVLVAENQFRDLAKADYDKNLPTVLKNFDEVGANSQEAINSQEDFKIVQKLLQTRGPFHRQTFQYTAGLPRGPDNLRDIETSIEDSSIAGRISNWDTVKASLKTVFEPFKDLHKQIEAVATEWKDLKTNYNKINDVINIVINLGSLPDVSQLASDVANKMKDCELADYPKSNLQAIVKLENSMQELNSKIKKLGDFKYMSEFSNLSSLKAYFDTEGKSDKDKAALATSTLKAWNTDENLKTFVANVAKLQNDLTNLMDITADLPKSIDLNVVTTHQNSIDTPEYKTFLTCMRDIEADGFPVRDLIDHIRNPKQMSISAEAKNAITKVVNSGDALKNAESAAEKFKSLSTLRPKLDVIKASFEQVDYSDVARKLGMGVQGLDAIRKAETASLGDLLGKTDKIISAARDDGLRQDYQDSLKQLKDVKQTLVSIESFLKTSKSLQAIRRKRNTGFQSFGSIFEDAANAQGSKIDMKTLRDAMDALNSATPQKPDTMQALSTLESLDLDFSKFEIGGAASSLSAMDSFFGKYVDYLTGSAKLPSPGQSSATTQSGQKNSVEATTTGTGNGAIEWLAKNWWIILIGVLGVALIAVIVWLVKQKPWNKTPKDNKNSGNIEHGTVTTPTESPATPAQQPQAPIAAEQPPEAPIQQPPAQNANANQEDGAPQIVFPNTRYIPKGEMDPPGNNAPLGGAPPNPPPLPARLEGDQNAPPPPPEDQNGQAHPDADQNAQAPPDDNQNAQHHPEADQNAQLPPNNEGAPIAPVVPPVKLCLKDSLFLLYQMSSELKRRLKAKTSLLAYLEELLEGLNGEEIANERDNPTDNINQKRKPMSCTLHTMVKAEGFKNNFISCNYHDFPTRRCYLAQHPLNGKEREKIDTREKYLSVIYNKKIKGIACLSHYKEKLPLFHPEEPTDPSKLKPFQIGKYALQTKDPLVKRVIKKEEVYKFDLTMKDTEKKTDVARKFSVLEYDHWDANVPPKYPEIAMELIRFLKLREGSVMIQCSDGVGRSGTLASIMLGIEECKKRKVENVADIIKPIRESRFGAVNEPLQIMYIVLTIAAQIIKDMNAASPPEYWELKYFYEKLRNPSYYNKLLADEKKKQQFVDKEIKKMIEYRRKQAEDERKRKATKQQHPKKISTSKNSKNQERKSVAQEKDGPQKKLDEKKPEEKEIEEDPTQKSEEMEKPTSSGAVKDVKEPSKDKSQKTNLTKSNTTGSKNKSRRSVKSGTKSAKSNRKSETKK</sequence>
<feature type="transmembrane region" description="Helical" evidence="2">
    <location>
        <begin position="730"/>
        <end position="750"/>
    </location>
</feature>
<feature type="compositionally biased region" description="Low complexity" evidence="1">
    <location>
        <begin position="783"/>
        <end position="796"/>
    </location>
</feature>
<dbReference type="STRING" id="135651.G0N669"/>
<evidence type="ECO:0000259" key="3">
    <source>
        <dbReference type="PROSITE" id="PS50055"/>
    </source>
</evidence>
<dbReference type="PROSITE" id="PS50055">
    <property type="entry name" value="TYR_PHOSPHATASE_PTP"/>
    <property type="match status" value="1"/>
</dbReference>